<keyword evidence="1" id="KW-0472">Membrane</keyword>
<keyword evidence="1" id="KW-0812">Transmembrane</keyword>
<proteinExistence type="predicted"/>
<dbReference type="KEGG" id="pmf:P9303_17731"/>
<evidence type="ECO:0000313" key="3">
    <source>
        <dbReference type="Proteomes" id="UP000002274"/>
    </source>
</evidence>
<gene>
    <name evidence="2" type="ordered locus">P9303_17731</name>
</gene>
<feature type="transmembrane region" description="Helical" evidence="1">
    <location>
        <begin position="20"/>
        <end position="40"/>
    </location>
</feature>
<reference evidence="2 3" key="1">
    <citation type="journal article" date="2007" name="PLoS Genet.">
        <title>Patterns and implications of gene gain and loss in the evolution of Prochlorococcus.</title>
        <authorList>
            <person name="Kettler G.C."/>
            <person name="Martiny A.C."/>
            <person name="Huang K."/>
            <person name="Zucker J."/>
            <person name="Coleman M.L."/>
            <person name="Rodrigue S."/>
            <person name="Chen F."/>
            <person name="Lapidus A."/>
            <person name="Ferriera S."/>
            <person name="Johnson J."/>
            <person name="Steglich C."/>
            <person name="Church G.M."/>
            <person name="Richardson P."/>
            <person name="Chisholm S.W."/>
        </authorList>
    </citation>
    <scope>NUCLEOTIDE SEQUENCE [LARGE SCALE GENOMIC DNA]</scope>
    <source>
        <strain evidence="2 3">MIT 9303</strain>
    </source>
</reference>
<dbReference type="EMBL" id="CP000554">
    <property type="protein sequence ID" value="ABM78515.1"/>
    <property type="molecule type" value="Genomic_DNA"/>
</dbReference>
<dbReference type="Proteomes" id="UP000002274">
    <property type="component" value="Chromosome"/>
</dbReference>
<keyword evidence="1" id="KW-1133">Transmembrane helix</keyword>
<name>A2CAK5_PROM3</name>
<evidence type="ECO:0000313" key="2">
    <source>
        <dbReference type="EMBL" id="ABM78515.1"/>
    </source>
</evidence>
<organism evidence="2 3">
    <name type="scientific">Prochlorococcus marinus (strain MIT 9303)</name>
    <dbReference type="NCBI Taxonomy" id="59922"/>
    <lineage>
        <taxon>Bacteria</taxon>
        <taxon>Bacillati</taxon>
        <taxon>Cyanobacteriota</taxon>
        <taxon>Cyanophyceae</taxon>
        <taxon>Synechococcales</taxon>
        <taxon>Prochlorococcaceae</taxon>
        <taxon>Prochlorococcus</taxon>
    </lineage>
</organism>
<evidence type="ECO:0000256" key="1">
    <source>
        <dbReference type="SAM" id="Phobius"/>
    </source>
</evidence>
<protein>
    <submittedName>
        <fullName evidence="2">Uncharacterized protein</fullName>
    </submittedName>
</protein>
<accession>A2CAK5</accession>
<dbReference type="HOGENOM" id="CLU_213333_0_0_3"/>
<sequence>MGLLGLVIYGLCLDSSMDFGTLSAVVCGIIGSACIAIFIIGGKADNDGQGTNMT</sequence>
<dbReference type="AlphaFoldDB" id="A2CAK5"/>